<gene>
    <name evidence="1" type="ORF">SAMN04489842_2810</name>
</gene>
<proteinExistence type="predicted"/>
<dbReference type="EMBL" id="FNLC01000003">
    <property type="protein sequence ID" value="SDR25584.1"/>
    <property type="molecule type" value="Genomic_DNA"/>
</dbReference>
<dbReference type="AlphaFoldDB" id="A0A1H1HJJ9"/>
<dbReference type="RefSeq" id="WP_090383035.1">
    <property type="nucleotide sequence ID" value="NZ_FNLC01000003.1"/>
</dbReference>
<protein>
    <submittedName>
        <fullName evidence="1">Uncharacterized protein</fullName>
    </submittedName>
</protein>
<evidence type="ECO:0000313" key="2">
    <source>
        <dbReference type="Proteomes" id="UP000198848"/>
    </source>
</evidence>
<dbReference type="Proteomes" id="UP000198848">
    <property type="component" value="Unassembled WGS sequence"/>
</dbReference>
<evidence type="ECO:0000313" key="1">
    <source>
        <dbReference type="EMBL" id="SDR25584.1"/>
    </source>
</evidence>
<dbReference type="OrthoDB" id="236661at2157"/>
<dbReference type="STRING" id="1095778.SAMN04489842_2810"/>
<sequence>MSERTDVDHETGIAVTFHPQKWTDTSAQAHEWNRKQLIPAPERDPVTYVVPLADGTDEAGTVYPDESYEANQLQDHPEAPTWVQEWDDPYYVTTELNEE</sequence>
<reference evidence="2" key="1">
    <citation type="submission" date="2016-10" db="EMBL/GenBank/DDBJ databases">
        <authorList>
            <person name="Varghese N."/>
            <person name="Submissions S."/>
        </authorList>
    </citation>
    <scope>NUCLEOTIDE SEQUENCE [LARGE SCALE GENOMIC DNA]</scope>
    <source>
        <strain evidence="2">DSM 24767</strain>
    </source>
</reference>
<keyword evidence="2" id="KW-1185">Reference proteome</keyword>
<accession>A0A1H1HJJ9</accession>
<organism evidence="1 2">
    <name type="scientific">Natronobacterium texcoconense</name>
    <dbReference type="NCBI Taxonomy" id="1095778"/>
    <lineage>
        <taxon>Archaea</taxon>
        <taxon>Methanobacteriati</taxon>
        <taxon>Methanobacteriota</taxon>
        <taxon>Stenosarchaea group</taxon>
        <taxon>Halobacteria</taxon>
        <taxon>Halobacteriales</taxon>
        <taxon>Natrialbaceae</taxon>
        <taxon>Natronobacterium</taxon>
    </lineage>
</organism>
<name>A0A1H1HJJ9_NATTX</name>